<sequence>MSPTMLPASKACEPAISVYVTGTIQRLLTTVLGLYRDVHDDVKTEQIYNTTGTLLTHLSNPLNVTLLTSNFLTAPAIWKKPDLLKTCYRIISIYNSAGIHVHRNETERANRTLPLAPPPRSGGGLGTEQWVRAVVKGADDRSERWQHLLVLTGIFMGAEGGNRHALSNGLRKTLERAIVTAANLALESTAQQGGLHEGGALALAINYAFPLLSESSRAAINADLLLPVATAALLGTEGLNQGLFLAAIDVDVRQAGDKFMWPEACASFRHFHQLQGQPLMVGLGPLTKLLAFTVMRARDVRRILSLQEDLVQFSHRLLQHWQGHKLSELEVAKAATYLTPETLRTTWPALWQFLKRILFTVVAVQHAITSRSLLDRSLGSDGMAPKLAVSSLNTLRNLYFISSHSGNSAFQVYTFTFLTSIDMLVRYPDTCTTFLQSIKSPNSADIPAHPLQRTLDLFYLNVAEHVPLYLPPETSEALIVQPATAYLTHSAPISGRMVELFEAAHSAILSVMSCPHNADLIISLAPFYADTLFRSFPTHISPRQFRLAFKTMMQILSPPFPISATHPDFAEALLEMLRSRAGSANPAPLPNLQAEEAAASEQSTLVMTLIDSLPFLPLNIFEGWLTLTADALNEIADPSMRDVAKRRFWEILSNGEMDVERAPIGLAWWGSRGGRELVLFGRHEEKREEFVMSGAIVNGRGESRL</sequence>
<dbReference type="AlphaFoldDB" id="A0A420YK60"/>
<evidence type="ECO:0000313" key="2">
    <source>
        <dbReference type="Proteomes" id="UP000275385"/>
    </source>
</evidence>
<dbReference type="Proteomes" id="UP000275385">
    <property type="component" value="Unassembled WGS sequence"/>
</dbReference>
<dbReference type="PANTHER" id="PTHR39214:SF1">
    <property type="entry name" value="MICROBODY (PEROXISOME) BIOGENESIS PROTEIN PEROXIN 8 (EUROFUNG)"/>
    <property type="match status" value="1"/>
</dbReference>
<gene>
    <name evidence="1" type="ORF">DL546_009399</name>
</gene>
<dbReference type="OrthoDB" id="2357318at2759"/>
<reference evidence="1 2" key="1">
    <citation type="submission" date="2018-08" db="EMBL/GenBank/DDBJ databases">
        <title>Draft genome of the lignicolous fungus Coniochaeta pulveracea.</title>
        <authorList>
            <person name="Borstlap C.J."/>
            <person name="De Witt R.N."/>
            <person name="Botha A."/>
            <person name="Volschenk H."/>
        </authorList>
    </citation>
    <scope>NUCLEOTIDE SEQUENCE [LARGE SCALE GENOMIC DNA]</scope>
    <source>
        <strain evidence="1 2">CAB683</strain>
    </source>
</reference>
<organism evidence="1 2">
    <name type="scientific">Coniochaeta pulveracea</name>
    <dbReference type="NCBI Taxonomy" id="177199"/>
    <lineage>
        <taxon>Eukaryota</taxon>
        <taxon>Fungi</taxon>
        <taxon>Dikarya</taxon>
        <taxon>Ascomycota</taxon>
        <taxon>Pezizomycotina</taxon>
        <taxon>Sordariomycetes</taxon>
        <taxon>Sordariomycetidae</taxon>
        <taxon>Coniochaetales</taxon>
        <taxon>Coniochaetaceae</taxon>
        <taxon>Coniochaeta</taxon>
    </lineage>
</organism>
<proteinExistence type="predicted"/>
<evidence type="ECO:0008006" key="3">
    <source>
        <dbReference type="Google" id="ProtNLM"/>
    </source>
</evidence>
<keyword evidence="2" id="KW-1185">Reference proteome</keyword>
<comment type="caution">
    <text evidence="1">The sequence shown here is derived from an EMBL/GenBank/DDBJ whole genome shotgun (WGS) entry which is preliminary data.</text>
</comment>
<dbReference type="PANTHER" id="PTHR39214">
    <property type="entry name" value="MICROBODY (PEROXISOME) BIOGENESIS PROTEIN PEROXIN 8 (EUROFUNG)"/>
    <property type="match status" value="1"/>
</dbReference>
<dbReference type="STRING" id="177199.A0A420YK60"/>
<evidence type="ECO:0000313" key="1">
    <source>
        <dbReference type="EMBL" id="RKU48166.1"/>
    </source>
</evidence>
<accession>A0A420YK60</accession>
<dbReference type="Pfam" id="PF26001">
    <property type="entry name" value="Pex8"/>
    <property type="match status" value="1"/>
</dbReference>
<name>A0A420YK60_9PEZI</name>
<dbReference type="InterPro" id="IPR055334">
    <property type="entry name" value="PEX8-like"/>
</dbReference>
<protein>
    <recommendedName>
        <fullName evidence="3">Peroxisomal membrane protein PEX17</fullName>
    </recommendedName>
</protein>
<dbReference type="EMBL" id="QVQW01000006">
    <property type="protein sequence ID" value="RKU48166.1"/>
    <property type="molecule type" value="Genomic_DNA"/>
</dbReference>